<comment type="caution">
    <text evidence="1">The sequence shown here is derived from an EMBL/GenBank/DDBJ whole genome shotgun (WGS) entry which is preliminary data.</text>
</comment>
<accession>A0A9N9BQG9</accession>
<protein>
    <submittedName>
        <fullName evidence="1">12458_t:CDS:1</fullName>
    </submittedName>
</protein>
<dbReference type="Gene3D" id="3.80.10.10">
    <property type="entry name" value="Ribonuclease Inhibitor"/>
    <property type="match status" value="1"/>
</dbReference>
<dbReference type="Proteomes" id="UP000789570">
    <property type="component" value="Unassembled WGS sequence"/>
</dbReference>
<dbReference type="EMBL" id="CAJVPQ010001954">
    <property type="protein sequence ID" value="CAG8577278.1"/>
    <property type="molecule type" value="Genomic_DNA"/>
</dbReference>
<dbReference type="AlphaFoldDB" id="A0A9N9BQG9"/>
<sequence length="620" mass="72163">MTIFPTDILEEIFENLESSISTLHSCLLLSRVCCKAIVPILYRQPFRYTRQNPSPKLIDTYLYNITSKDISRILKVDLDFLLERFNIELSDSSRRDSIFNYHSYLKRLNYRDLYDFGLIWYRNIQKQNDVKINDNERYKFLNPTENEPYSQEPMKTLSRILLNFFMIKGAKLDYLFMDSGKELIDNSIEIVVTTKSLREEGGVDDDQDVNVVNPILRNCLENLKIFGFYGKGKFQGQTLDNISSICQGLQTLIINLTVNDEWNTARAKKEITSLNDLINNQKALKDFIYVEYQGKFWWSPSSRLRDIEIDFSHHVHNLLVVEFYDVYFQLWKPLHVLASLTNLQELSFVSCKHQESVMAPLKYSSFKKLQKLSIIGWDEITLIDPKVVEVLIENASDTLRSLSIVLTHEVSTTVLESINKFQPNLVELAIKFDQTHLSTLQQLPFYGFGNLEKLTLNNWGHVAIDVDLILPLLGKSLPPNLKKLQILARWTFSTKGLKIFLNNCEAKLKYIDIRHCTGITEEHIDLIWMKFSDSLERLIIREIEGNDDVPYGQILEANFTASEDHHSTHSGSIEANLFESEEGNPANDRKPVYVKRIEIDPSEDEAYSYVRTDKLRYRWE</sequence>
<dbReference type="SUPFAM" id="SSF52047">
    <property type="entry name" value="RNI-like"/>
    <property type="match status" value="1"/>
</dbReference>
<proteinExistence type="predicted"/>
<name>A0A9N9BQG9_9GLOM</name>
<dbReference type="OrthoDB" id="2338937at2759"/>
<reference evidence="1" key="1">
    <citation type="submission" date="2021-06" db="EMBL/GenBank/DDBJ databases">
        <authorList>
            <person name="Kallberg Y."/>
            <person name="Tangrot J."/>
            <person name="Rosling A."/>
        </authorList>
    </citation>
    <scope>NUCLEOTIDE SEQUENCE</scope>
    <source>
        <strain evidence="1">UK204</strain>
    </source>
</reference>
<dbReference type="InterPro" id="IPR032675">
    <property type="entry name" value="LRR_dom_sf"/>
</dbReference>
<gene>
    <name evidence="1" type="ORF">FCALED_LOCUS7408</name>
</gene>
<keyword evidence="2" id="KW-1185">Reference proteome</keyword>
<evidence type="ECO:0000313" key="2">
    <source>
        <dbReference type="Proteomes" id="UP000789570"/>
    </source>
</evidence>
<organism evidence="1 2">
    <name type="scientific">Funneliformis caledonium</name>
    <dbReference type="NCBI Taxonomy" id="1117310"/>
    <lineage>
        <taxon>Eukaryota</taxon>
        <taxon>Fungi</taxon>
        <taxon>Fungi incertae sedis</taxon>
        <taxon>Mucoromycota</taxon>
        <taxon>Glomeromycotina</taxon>
        <taxon>Glomeromycetes</taxon>
        <taxon>Glomerales</taxon>
        <taxon>Glomeraceae</taxon>
        <taxon>Funneliformis</taxon>
    </lineage>
</organism>
<evidence type="ECO:0000313" key="1">
    <source>
        <dbReference type="EMBL" id="CAG8577278.1"/>
    </source>
</evidence>